<gene>
    <name evidence="4" type="ORF">SPPYR_0687</name>
</gene>
<dbReference type="RefSeq" id="WP_295323720.1">
    <property type="nucleotide sequence ID" value="NZ_LT598653.1"/>
</dbReference>
<evidence type="ECO:0000256" key="2">
    <source>
        <dbReference type="PROSITE-ProRule" id="PRU00335"/>
    </source>
</evidence>
<dbReference type="Gene3D" id="1.10.357.10">
    <property type="entry name" value="Tetracycline Repressor, domain 2"/>
    <property type="match status" value="1"/>
</dbReference>
<feature type="DNA-binding region" description="H-T-H motif" evidence="2">
    <location>
        <begin position="36"/>
        <end position="55"/>
    </location>
</feature>
<dbReference type="PRINTS" id="PR00455">
    <property type="entry name" value="HTHTETR"/>
</dbReference>
<dbReference type="InterPro" id="IPR039536">
    <property type="entry name" value="TetR_C_Proteobacteria"/>
</dbReference>
<feature type="domain" description="HTH tetR-type" evidence="3">
    <location>
        <begin position="13"/>
        <end position="73"/>
    </location>
</feature>
<dbReference type="Pfam" id="PF14246">
    <property type="entry name" value="TetR_C_7"/>
    <property type="match status" value="1"/>
</dbReference>
<dbReference type="SUPFAM" id="SSF46689">
    <property type="entry name" value="Homeodomain-like"/>
    <property type="match status" value="1"/>
</dbReference>
<dbReference type="PANTHER" id="PTHR30055:SF146">
    <property type="entry name" value="HTH-TYPE TRANSCRIPTIONAL DUAL REGULATOR CECR"/>
    <property type="match status" value="1"/>
</dbReference>
<keyword evidence="1 2" id="KW-0238">DNA-binding</keyword>
<dbReference type="AlphaFoldDB" id="A0A1Y5PWC3"/>
<dbReference type="GO" id="GO:0003700">
    <property type="term" value="F:DNA-binding transcription factor activity"/>
    <property type="evidence" value="ECO:0007669"/>
    <property type="project" value="TreeGrafter"/>
</dbReference>
<name>A0A1Y5PWC3_9SPHN</name>
<dbReference type="PROSITE" id="PS50977">
    <property type="entry name" value="HTH_TETR_2"/>
    <property type="match status" value="1"/>
</dbReference>
<protein>
    <submittedName>
        <fullName evidence="4">Putative Transcriptional regulator, TetR family</fullName>
    </submittedName>
</protein>
<dbReference type="GO" id="GO:0000976">
    <property type="term" value="F:transcription cis-regulatory region binding"/>
    <property type="evidence" value="ECO:0007669"/>
    <property type="project" value="TreeGrafter"/>
</dbReference>
<sequence>MTRAAKLAVDRREAQRRRILEVARRHFLAHGYGAATMSAIAAEVRGSKSALWNHFDSKASLFAAFVDADSRNFHADTLAVLDRAGEAFEILAAFVDTFVAAISSSAALKLQRQVAAEADRIAVGDLLYDRLVGVVEARLAEFFALHMRAGAFRRGDPRRAARLVIAICLGLDPHRLFLPVDAIGAAPSTQAGFVIDALKTLFAPEDGDESEMQRDDRAAVRAVVGAQGRAP</sequence>
<organism evidence="4">
    <name type="scientific">uncultured Sphingopyxis sp</name>
    <dbReference type="NCBI Taxonomy" id="310581"/>
    <lineage>
        <taxon>Bacteria</taxon>
        <taxon>Pseudomonadati</taxon>
        <taxon>Pseudomonadota</taxon>
        <taxon>Alphaproteobacteria</taxon>
        <taxon>Sphingomonadales</taxon>
        <taxon>Sphingomonadaceae</taxon>
        <taxon>Sphingopyxis</taxon>
        <taxon>environmental samples</taxon>
    </lineage>
</organism>
<dbReference type="PANTHER" id="PTHR30055">
    <property type="entry name" value="HTH-TYPE TRANSCRIPTIONAL REGULATOR RUTR"/>
    <property type="match status" value="1"/>
</dbReference>
<dbReference type="Pfam" id="PF00440">
    <property type="entry name" value="TetR_N"/>
    <property type="match status" value="1"/>
</dbReference>
<dbReference type="InterPro" id="IPR009057">
    <property type="entry name" value="Homeodomain-like_sf"/>
</dbReference>
<evidence type="ECO:0000259" key="3">
    <source>
        <dbReference type="PROSITE" id="PS50977"/>
    </source>
</evidence>
<accession>A0A1Y5PWC3</accession>
<proteinExistence type="predicted"/>
<reference evidence="4" key="1">
    <citation type="submission" date="2016-03" db="EMBL/GenBank/DDBJ databases">
        <authorList>
            <person name="Ploux O."/>
        </authorList>
    </citation>
    <scope>NUCLEOTIDE SEQUENCE</scope>
    <source>
        <strain evidence="4">UC10</strain>
    </source>
</reference>
<evidence type="ECO:0000313" key="4">
    <source>
        <dbReference type="EMBL" id="SBV31807.1"/>
    </source>
</evidence>
<dbReference type="EMBL" id="LT598653">
    <property type="protein sequence ID" value="SBV31807.1"/>
    <property type="molecule type" value="Genomic_DNA"/>
</dbReference>
<evidence type="ECO:0000256" key="1">
    <source>
        <dbReference type="ARBA" id="ARBA00023125"/>
    </source>
</evidence>
<dbReference type="InterPro" id="IPR001647">
    <property type="entry name" value="HTH_TetR"/>
</dbReference>
<dbReference type="KEGG" id="sphu:SPPYR_0687"/>
<dbReference type="InterPro" id="IPR050109">
    <property type="entry name" value="HTH-type_TetR-like_transc_reg"/>
</dbReference>